<evidence type="ECO:0000259" key="2">
    <source>
        <dbReference type="Pfam" id="PF05229"/>
    </source>
</evidence>
<dbReference type="PANTHER" id="PTHR37089:SF4">
    <property type="entry name" value="EXPORTED PROTEIN"/>
    <property type="match status" value="1"/>
</dbReference>
<evidence type="ECO:0000313" key="3">
    <source>
        <dbReference type="EMBL" id="MCX5465336.1"/>
    </source>
</evidence>
<organism evidence="3 4">
    <name type="scientific">Alcaligenes parafaecalis</name>
    <dbReference type="NCBI Taxonomy" id="171260"/>
    <lineage>
        <taxon>Bacteria</taxon>
        <taxon>Pseudomonadati</taxon>
        <taxon>Pseudomonadota</taxon>
        <taxon>Betaproteobacteria</taxon>
        <taxon>Burkholderiales</taxon>
        <taxon>Alcaligenaceae</taxon>
        <taxon>Alcaligenes</taxon>
    </lineage>
</organism>
<gene>
    <name evidence="3" type="ORF">OSH09_14205</name>
</gene>
<keyword evidence="4" id="KW-1185">Reference proteome</keyword>
<name>A0ABT3VP81_9BURK</name>
<keyword evidence="1" id="KW-0732">Signal</keyword>
<feature type="signal peptide" evidence="1">
    <location>
        <begin position="1"/>
        <end position="17"/>
    </location>
</feature>
<sequence>MMVMTIAMLGGSSVCLAAGQIQGSLDIQLTIGEGCAVMNGSSSPAGVNSFGKIDFGTQSSLTTSSIDAQSTSMTTGEIQLNCTTGVPYRVTLGPGRNAAGDKRNMKHATAVNLITYDLYQDAARVRPWNESAPLTGTGTGAAVSLTVYGRVLKAATTPPAGQYNDTVLVTIAW</sequence>
<evidence type="ECO:0000256" key="1">
    <source>
        <dbReference type="SAM" id="SignalP"/>
    </source>
</evidence>
<dbReference type="RefSeq" id="WP_266121337.1">
    <property type="nucleotide sequence ID" value="NZ_JAPKNA010000004.1"/>
</dbReference>
<reference evidence="3 4" key="1">
    <citation type="submission" date="2022-11" db="EMBL/GenBank/DDBJ databases">
        <title>Biodiversity and phylogenetic relationships of bacteria.</title>
        <authorList>
            <person name="Machado R.A.R."/>
            <person name="Bhat A."/>
            <person name="Loulou A."/>
            <person name="Kallel S."/>
        </authorList>
    </citation>
    <scope>NUCLEOTIDE SEQUENCE [LARGE SCALE GENOMIC DNA]</scope>
    <source>
        <strain evidence="3 4">DSM 13975</strain>
    </source>
</reference>
<dbReference type="Pfam" id="PF05229">
    <property type="entry name" value="SCPU"/>
    <property type="match status" value="1"/>
</dbReference>
<feature type="domain" description="Spore coat protein U/FanG" evidence="2">
    <location>
        <begin position="23"/>
        <end position="170"/>
    </location>
</feature>
<protein>
    <submittedName>
        <fullName evidence="3">Spore coat U domain-containing protein</fullName>
    </submittedName>
</protein>
<evidence type="ECO:0000313" key="4">
    <source>
        <dbReference type="Proteomes" id="UP001209916"/>
    </source>
</evidence>
<accession>A0ABT3VP81</accession>
<dbReference type="InterPro" id="IPR053167">
    <property type="entry name" value="Spore_coat_component"/>
</dbReference>
<dbReference type="InterPro" id="IPR007893">
    <property type="entry name" value="Spore_coat_U/FanG"/>
</dbReference>
<proteinExistence type="predicted"/>
<dbReference type="Proteomes" id="UP001209916">
    <property type="component" value="Unassembled WGS sequence"/>
</dbReference>
<dbReference type="PANTHER" id="PTHR37089">
    <property type="entry name" value="PROTEIN U-RELATED"/>
    <property type="match status" value="1"/>
</dbReference>
<dbReference type="EMBL" id="JAPKNA010000004">
    <property type="protein sequence ID" value="MCX5465336.1"/>
    <property type="molecule type" value="Genomic_DNA"/>
</dbReference>
<dbReference type="SMART" id="SM00972">
    <property type="entry name" value="SCPU"/>
    <property type="match status" value="1"/>
</dbReference>
<feature type="chain" id="PRO_5046429240" evidence="1">
    <location>
        <begin position="18"/>
        <end position="173"/>
    </location>
</feature>
<comment type="caution">
    <text evidence="3">The sequence shown here is derived from an EMBL/GenBank/DDBJ whole genome shotgun (WGS) entry which is preliminary data.</text>
</comment>